<protein>
    <submittedName>
        <fullName evidence="2">Uncharacterized protein</fullName>
    </submittedName>
</protein>
<evidence type="ECO:0000313" key="2">
    <source>
        <dbReference type="EMBL" id="SFM68383.1"/>
    </source>
</evidence>
<organism evidence="2 3">
    <name type="scientific">Marinobacter pelagius</name>
    <dbReference type="NCBI Taxonomy" id="379482"/>
    <lineage>
        <taxon>Bacteria</taxon>
        <taxon>Pseudomonadati</taxon>
        <taxon>Pseudomonadota</taxon>
        <taxon>Gammaproteobacteria</taxon>
        <taxon>Pseudomonadales</taxon>
        <taxon>Marinobacteraceae</taxon>
        <taxon>Marinobacter</taxon>
    </lineage>
</organism>
<dbReference type="AlphaFoldDB" id="A0A1I4SVS0"/>
<feature type="chain" id="PRO_5011601344" evidence="1">
    <location>
        <begin position="26"/>
        <end position="203"/>
    </location>
</feature>
<keyword evidence="3" id="KW-1185">Reference proteome</keyword>
<name>A0A1I4SVS0_9GAMM</name>
<gene>
    <name evidence="2" type="ORF">SAMN04487961_0877</name>
</gene>
<proteinExistence type="predicted"/>
<dbReference type="EMBL" id="FOUR01000002">
    <property type="protein sequence ID" value="SFM68383.1"/>
    <property type="molecule type" value="Genomic_DNA"/>
</dbReference>
<feature type="signal peptide" evidence="1">
    <location>
        <begin position="1"/>
        <end position="25"/>
    </location>
</feature>
<keyword evidence="1" id="KW-0732">Signal</keyword>
<evidence type="ECO:0000256" key="1">
    <source>
        <dbReference type="SAM" id="SignalP"/>
    </source>
</evidence>
<dbReference type="Proteomes" id="UP000199339">
    <property type="component" value="Unassembled WGS sequence"/>
</dbReference>
<evidence type="ECO:0000313" key="3">
    <source>
        <dbReference type="Proteomes" id="UP000199339"/>
    </source>
</evidence>
<reference evidence="3" key="1">
    <citation type="submission" date="2016-10" db="EMBL/GenBank/DDBJ databases">
        <authorList>
            <person name="Varghese N."/>
            <person name="Submissions S."/>
        </authorList>
    </citation>
    <scope>NUCLEOTIDE SEQUENCE [LARGE SCALE GENOMIC DNA]</scope>
    <source>
        <strain evidence="3">CGMCC 1.6775</strain>
    </source>
</reference>
<accession>A0A1I4SVS0</accession>
<sequence>MPHSLKTLIASMSMSLLLTTGVAQAQDKDTVEIKIPENSVLSDGVIDKKEMARYLVIANRQLAYLAEQATEEYQDRIKPEGTPMPSGWMLMKDGVTVKELKLDESAKGAPANVRVVMFRAALKSIARRGQINAAGILYAGQMSEENPQKVLVMEHEHRLGISGNKFVPYEADGGKVKYSQSVTKEKPFQMFYDSKTDAPEVSG</sequence>